<dbReference type="EMBL" id="MPUH01000573">
    <property type="protein sequence ID" value="OMJ77486.1"/>
    <property type="molecule type" value="Genomic_DNA"/>
</dbReference>
<feature type="coiled-coil region" evidence="1">
    <location>
        <begin position="161"/>
        <end position="209"/>
    </location>
</feature>
<feature type="coiled-coil region" evidence="1">
    <location>
        <begin position="84"/>
        <end position="125"/>
    </location>
</feature>
<reference evidence="2 3" key="1">
    <citation type="submission" date="2016-11" db="EMBL/GenBank/DDBJ databases">
        <title>The macronuclear genome of Stentor coeruleus: a giant cell with tiny introns.</title>
        <authorList>
            <person name="Slabodnick M."/>
            <person name="Ruby J.G."/>
            <person name="Reiff S.B."/>
            <person name="Swart E.C."/>
            <person name="Gosai S."/>
            <person name="Prabakaran S."/>
            <person name="Witkowska E."/>
            <person name="Larue G.E."/>
            <person name="Fisher S."/>
            <person name="Freeman R.M."/>
            <person name="Gunawardena J."/>
            <person name="Chu W."/>
            <person name="Stover N.A."/>
            <person name="Gregory B.D."/>
            <person name="Nowacki M."/>
            <person name="Derisi J."/>
            <person name="Roy S.W."/>
            <person name="Marshall W.F."/>
            <person name="Sood P."/>
        </authorList>
    </citation>
    <scope>NUCLEOTIDE SEQUENCE [LARGE SCALE GENOMIC DNA]</scope>
    <source>
        <strain evidence="2">WM001</strain>
    </source>
</reference>
<dbReference type="AlphaFoldDB" id="A0A1R2BL65"/>
<comment type="caution">
    <text evidence="2">The sequence shown here is derived from an EMBL/GenBank/DDBJ whole genome shotgun (WGS) entry which is preliminary data.</text>
</comment>
<keyword evidence="1" id="KW-0175">Coiled coil</keyword>
<gene>
    <name evidence="2" type="ORF">SteCoe_22923</name>
</gene>
<sequence length="393" mass="46109">MEGMENPRIQNKLADIRETLKRIGNSLTEEDPSDTINSNNSYEEDYYKKEFNYSTPSDNGPRSEHWNSYTQNSVEINPLGENDLSELKGRINEMQLNEESLEKRLKDKDKEISELKNLNYGLQNKVTSLNEIIYKKDKEILKIVYEKEAGLKAFEESQVLVKKFRDKENELIKENKELREVNEFAEEERKNLEKELKEAAGIIDKMKRTLALKEETILNLHKNRSMDKDFRYASDGFKSQDYDKKTKIFERRFTKSPEKDEHGLTERSENSSYKIMCHEAMKIVGVTSSNDFYSKLLHLKQHHSRYKNSRRLIDKIADMIVQCSPSGSFSKEPSTHQIWKWITGLLEEYMKIKKSLSGEAFLKLCHILDTDDIEVMIGRVTHLVNLRSPKKIF</sequence>
<evidence type="ECO:0000256" key="1">
    <source>
        <dbReference type="SAM" id="Coils"/>
    </source>
</evidence>
<proteinExistence type="predicted"/>
<evidence type="ECO:0000313" key="2">
    <source>
        <dbReference type="EMBL" id="OMJ77486.1"/>
    </source>
</evidence>
<dbReference type="OrthoDB" id="325236at2759"/>
<name>A0A1R2BL65_9CILI</name>
<protein>
    <submittedName>
        <fullName evidence="2">Uncharacterized protein</fullName>
    </submittedName>
</protein>
<keyword evidence="3" id="KW-1185">Reference proteome</keyword>
<accession>A0A1R2BL65</accession>
<organism evidence="2 3">
    <name type="scientific">Stentor coeruleus</name>
    <dbReference type="NCBI Taxonomy" id="5963"/>
    <lineage>
        <taxon>Eukaryota</taxon>
        <taxon>Sar</taxon>
        <taxon>Alveolata</taxon>
        <taxon>Ciliophora</taxon>
        <taxon>Postciliodesmatophora</taxon>
        <taxon>Heterotrichea</taxon>
        <taxon>Heterotrichida</taxon>
        <taxon>Stentoridae</taxon>
        <taxon>Stentor</taxon>
    </lineage>
</organism>
<dbReference type="Proteomes" id="UP000187209">
    <property type="component" value="Unassembled WGS sequence"/>
</dbReference>
<evidence type="ECO:0000313" key="3">
    <source>
        <dbReference type="Proteomes" id="UP000187209"/>
    </source>
</evidence>